<reference evidence="1" key="1">
    <citation type="submission" date="2014-11" db="EMBL/GenBank/DDBJ databases">
        <authorList>
            <person name="Amaro Gonzalez C."/>
        </authorList>
    </citation>
    <scope>NUCLEOTIDE SEQUENCE</scope>
</reference>
<dbReference type="AlphaFoldDB" id="A0A0E9SC82"/>
<organism evidence="1">
    <name type="scientific">Anguilla anguilla</name>
    <name type="common">European freshwater eel</name>
    <name type="synonym">Muraena anguilla</name>
    <dbReference type="NCBI Taxonomy" id="7936"/>
    <lineage>
        <taxon>Eukaryota</taxon>
        <taxon>Metazoa</taxon>
        <taxon>Chordata</taxon>
        <taxon>Craniata</taxon>
        <taxon>Vertebrata</taxon>
        <taxon>Euteleostomi</taxon>
        <taxon>Actinopterygii</taxon>
        <taxon>Neopterygii</taxon>
        <taxon>Teleostei</taxon>
        <taxon>Anguilliformes</taxon>
        <taxon>Anguillidae</taxon>
        <taxon>Anguilla</taxon>
    </lineage>
</organism>
<sequence>MTVNTILTERRISIRLPSH</sequence>
<dbReference type="EMBL" id="GBXM01069578">
    <property type="protein sequence ID" value="JAH38999.1"/>
    <property type="molecule type" value="Transcribed_RNA"/>
</dbReference>
<name>A0A0E9SC82_ANGAN</name>
<accession>A0A0E9SC82</accession>
<evidence type="ECO:0000313" key="1">
    <source>
        <dbReference type="EMBL" id="JAH38999.1"/>
    </source>
</evidence>
<protein>
    <submittedName>
        <fullName evidence="1">Uncharacterized protein</fullName>
    </submittedName>
</protein>
<proteinExistence type="predicted"/>
<reference evidence="1" key="2">
    <citation type="journal article" date="2015" name="Fish Shellfish Immunol.">
        <title>Early steps in the European eel (Anguilla anguilla)-Vibrio vulnificus interaction in the gills: Role of the RtxA13 toxin.</title>
        <authorList>
            <person name="Callol A."/>
            <person name="Pajuelo D."/>
            <person name="Ebbesson L."/>
            <person name="Teles M."/>
            <person name="MacKenzie S."/>
            <person name="Amaro C."/>
        </authorList>
    </citation>
    <scope>NUCLEOTIDE SEQUENCE</scope>
</reference>